<keyword evidence="2" id="KW-1185">Reference proteome</keyword>
<gene>
    <name evidence="1" type="ORF">MiSe_85500</name>
</gene>
<sequence length="70" mass="8062">MIINIKIRRWRPFVVGAWAPRVLGMRQGWDGSPVVRRGAQMRAPTAQGNQKFGNKGFRLLRTDWLSDRAI</sequence>
<organism evidence="1 2">
    <name type="scientific">Microseira wollei NIES-4236</name>
    <dbReference type="NCBI Taxonomy" id="2530354"/>
    <lineage>
        <taxon>Bacteria</taxon>
        <taxon>Bacillati</taxon>
        <taxon>Cyanobacteriota</taxon>
        <taxon>Cyanophyceae</taxon>
        <taxon>Oscillatoriophycideae</taxon>
        <taxon>Aerosakkonematales</taxon>
        <taxon>Aerosakkonemataceae</taxon>
        <taxon>Microseira</taxon>
    </lineage>
</organism>
<accession>A0AAV3XR92</accession>
<comment type="caution">
    <text evidence="1">The sequence shown here is derived from an EMBL/GenBank/DDBJ whole genome shotgun (WGS) entry which is preliminary data.</text>
</comment>
<evidence type="ECO:0000313" key="2">
    <source>
        <dbReference type="Proteomes" id="UP001050975"/>
    </source>
</evidence>
<protein>
    <submittedName>
        <fullName evidence="1">Uncharacterized protein</fullName>
    </submittedName>
</protein>
<dbReference type="AlphaFoldDB" id="A0AAV3XR92"/>
<name>A0AAV3XR92_9CYAN</name>
<dbReference type="Proteomes" id="UP001050975">
    <property type="component" value="Unassembled WGS sequence"/>
</dbReference>
<proteinExistence type="predicted"/>
<dbReference type="EMBL" id="BLAY01000246">
    <property type="protein sequence ID" value="GET43725.1"/>
    <property type="molecule type" value="Genomic_DNA"/>
</dbReference>
<evidence type="ECO:0000313" key="1">
    <source>
        <dbReference type="EMBL" id="GET43725.1"/>
    </source>
</evidence>
<reference evidence="1" key="1">
    <citation type="submission" date="2019-10" db="EMBL/GenBank/DDBJ databases">
        <title>Draft genome sequece of Microseira wollei NIES-4236.</title>
        <authorList>
            <person name="Yamaguchi H."/>
            <person name="Suzuki S."/>
            <person name="Kawachi M."/>
        </authorList>
    </citation>
    <scope>NUCLEOTIDE SEQUENCE</scope>
    <source>
        <strain evidence="1">NIES-4236</strain>
    </source>
</reference>